<sequence>MVLMTWRAPEITRTTEPYVGDERIMLEGWLDWHRQTLLHKCAGLTAEQLKTPSVEPSTLTLLGLVRHMAAVERWWFRIRAAGQDVPGLYENPEDPDADLNDYADADPAADFAIFAAEVAAAREAVAGLPLDTTFPRPRRDGTPEHRNLRWAYLHMIEEYARHNGHADLLRERIDGVTGD</sequence>
<reference evidence="2" key="1">
    <citation type="submission" date="2016-06" db="EMBL/GenBank/DDBJ databases">
        <authorList>
            <person name="Varghese N."/>
            <person name="Submissions Spin"/>
        </authorList>
    </citation>
    <scope>NUCLEOTIDE SEQUENCE [LARGE SCALE GENOMIC DNA]</scope>
    <source>
        <strain evidence="2">DSM 44830</strain>
    </source>
</reference>
<dbReference type="Pfam" id="PF04978">
    <property type="entry name" value="MST"/>
    <property type="match status" value="1"/>
</dbReference>
<dbReference type="EMBL" id="FMCX01000001">
    <property type="protein sequence ID" value="SCE65324.1"/>
    <property type="molecule type" value="Genomic_DNA"/>
</dbReference>
<dbReference type="AlphaFoldDB" id="A0A1C4U130"/>
<dbReference type="SUPFAM" id="SSF109854">
    <property type="entry name" value="DinB/YfiT-like putative metalloenzymes"/>
    <property type="match status" value="1"/>
</dbReference>
<dbReference type="STRING" id="262898.GA0070564_101137"/>
<dbReference type="Proteomes" id="UP000199504">
    <property type="component" value="Unassembled WGS sequence"/>
</dbReference>
<organism evidence="1 2">
    <name type="scientific">Micromonospora mirobrigensis</name>
    <dbReference type="NCBI Taxonomy" id="262898"/>
    <lineage>
        <taxon>Bacteria</taxon>
        <taxon>Bacillati</taxon>
        <taxon>Actinomycetota</taxon>
        <taxon>Actinomycetes</taxon>
        <taxon>Micromonosporales</taxon>
        <taxon>Micromonosporaceae</taxon>
        <taxon>Micromonospora</taxon>
    </lineage>
</organism>
<dbReference type="Gene3D" id="1.20.120.450">
    <property type="entry name" value="dinb family like domain"/>
    <property type="match status" value="1"/>
</dbReference>
<evidence type="ECO:0008006" key="3">
    <source>
        <dbReference type="Google" id="ProtNLM"/>
    </source>
</evidence>
<evidence type="ECO:0000313" key="1">
    <source>
        <dbReference type="EMBL" id="SCE65324.1"/>
    </source>
</evidence>
<proteinExistence type="predicted"/>
<protein>
    <recommendedName>
        <fullName evidence="3">DinB superfamily protein</fullName>
    </recommendedName>
</protein>
<gene>
    <name evidence="1" type="ORF">GA0070564_101137</name>
</gene>
<dbReference type="InterPro" id="IPR007061">
    <property type="entry name" value="MST-like"/>
</dbReference>
<dbReference type="InterPro" id="IPR034660">
    <property type="entry name" value="DinB/YfiT-like"/>
</dbReference>
<evidence type="ECO:0000313" key="2">
    <source>
        <dbReference type="Proteomes" id="UP000199504"/>
    </source>
</evidence>
<name>A0A1C4U130_9ACTN</name>
<keyword evidence="2" id="KW-1185">Reference proteome</keyword>
<accession>A0A1C4U130</accession>